<sequence length="362" mass="40688">MSKQSIAPRREKRIQKSQMVDDATLLRQQIDSISAQAPRYLFRIWSSQSGGNARFNSTERIIPHAFLENDSDARSMIHHLGRTQIAYLANGHLRSGHVPTVFSSWTQSLPQLLSWARSGGHRYGRYIAVIDTTMLDPCNVVLYTPLMKTISNTIVEFPYEYLIYGVVEGPGYKAIPFEEFAEFIKVNRASDRSDTNYPHQREGLSELVDKASQLAKLYGKTFEAAIMSHLLTMQPASRATTSMLASNIAQLRLPEDWLREADPLRSGANVGTYPEAVRALDMMQRVIEVAKGEKTVAARESAASETRTAAALDEICAQKASQQKVGGEEADLARNRQAQARMKRMARQLYIDMIGWRPHELV</sequence>
<evidence type="ECO:0000313" key="3">
    <source>
        <dbReference type="Proteomes" id="UP001138500"/>
    </source>
</evidence>
<evidence type="ECO:0000313" key="2">
    <source>
        <dbReference type="EMBL" id="KAH9827651.1"/>
    </source>
</evidence>
<reference evidence="2 3" key="2">
    <citation type="journal article" date="2021" name="Curr. Genet.">
        <title>Genetic response to nitrogen starvation in the aggressive Eucalyptus foliar pathogen Teratosphaeria destructans.</title>
        <authorList>
            <person name="Havenga M."/>
            <person name="Wingfield B.D."/>
            <person name="Wingfield M.J."/>
            <person name="Dreyer L.L."/>
            <person name="Roets F."/>
            <person name="Aylward J."/>
        </authorList>
    </citation>
    <scope>NUCLEOTIDE SEQUENCE [LARGE SCALE GENOMIC DNA]</scope>
    <source>
        <strain evidence="2">CMW44962</strain>
    </source>
</reference>
<dbReference type="OrthoDB" id="5295996at2759"/>
<gene>
    <name evidence="2" type="ORF">Tdes44962_MAKER00377</name>
</gene>
<dbReference type="EMBL" id="RIBY02001867">
    <property type="protein sequence ID" value="KAH9827651.1"/>
    <property type="molecule type" value="Genomic_DNA"/>
</dbReference>
<organism evidence="2 3">
    <name type="scientific">Teratosphaeria destructans</name>
    <dbReference type="NCBI Taxonomy" id="418781"/>
    <lineage>
        <taxon>Eukaryota</taxon>
        <taxon>Fungi</taxon>
        <taxon>Dikarya</taxon>
        <taxon>Ascomycota</taxon>
        <taxon>Pezizomycotina</taxon>
        <taxon>Dothideomycetes</taxon>
        <taxon>Dothideomycetidae</taxon>
        <taxon>Mycosphaerellales</taxon>
        <taxon>Teratosphaeriaceae</taxon>
        <taxon>Teratosphaeria</taxon>
    </lineage>
</organism>
<protein>
    <recommendedName>
        <fullName evidence="1">DUF7587 domain-containing protein</fullName>
    </recommendedName>
</protein>
<comment type="caution">
    <text evidence="2">The sequence shown here is derived from an EMBL/GenBank/DDBJ whole genome shotgun (WGS) entry which is preliminary data.</text>
</comment>
<proteinExistence type="predicted"/>
<dbReference type="Proteomes" id="UP001138500">
    <property type="component" value="Unassembled WGS sequence"/>
</dbReference>
<dbReference type="AlphaFoldDB" id="A0A9W7SS69"/>
<dbReference type="Pfam" id="PF24494">
    <property type="entry name" value="DUF7587"/>
    <property type="match status" value="1"/>
</dbReference>
<accession>A0A9W7SS69</accession>
<reference evidence="2 3" key="1">
    <citation type="journal article" date="2018" name="IMA Fungus">
        <title>IMA Genome-F 10: Nine draft genome sequences of Claviceps purpurea s.lat., including C. arundinis, C. humidiphila, and C. cf. spartinae, pseudomolecules for the pitch canker pathogen Fusarium circinatum, draft genome of Davidsoniella eucalypti, Grosmannia galeiformis, Quambalaria eucalypti, and Teratosphaeria destructans.</title>
        <authorList>
            <person name="Wingfield B.D."/>
            <person name="Liu M."/>
            <person name="Nguyen H.D."/>
            <person name="Lane F.A."/>
            <person name="Morgan S.W."/>
            <person name="De Vos L."/>
            <person name="Wilken P.M."/>
            <person name="Duong T.A."/>
            <person name="Aylward J."/>
            <person name="Coetzee M.P."/>
            <person name="Dadej K."/>
            <person name="De Beer Z.W."/>
            <person name="Findlay W."/>
            <person name="Havenga M."/>
            <person name="Kolarik M."/>
            <person name="Menzies J.G."/>
            <person name="Naidoo K."/>
            <person name="Pochopski O."/>
            <person name="Shoukouhi P."/>
            <person name="Santana Q.C."/>
            <person name="Seifert K.A."/>
            <person name="Soal N."/>
            <person name="Steenkamp E.T."/>
            <person name="Tatham C.T."/>
            <person name="van der Nest M.A."/>
            <person name="Wingfield M.J."/>
        </authorList>
    </citation>
    <scope>NUCLEOTIDE SEQUENCE [LARGE SCALE GENOMIC DNA]</scope>
    <source>
        <strain evidence="2">CMW44962</strain>
    </source>
</reference>
<name>A0A9W7SS69_9PEZI</name>
<evidence type="ECO:0000259" key="1">
    <source>
        <dbReference type="Pfam" id="PF24494"/>
    </source>
</evidence>
<keyword evidence="3" id="KW-1185">Reference proteome</keyword>
<dbReference type="InterPro" id="IPR056009">
    <property type="entry name" value="DUF7587"/>
</dbReference>
<feature type="domain" description="DUF7587" evidence="1">
    <location>
        <begin position="37"/>
        <end position="167"/>
    </location>
</feature>